<dbReference type="EMBL" id="JAOVZR010000001">
    <property type="protein sequence ID" value="MCY0148923.1"/>
    <property type="molecule type" value="Genomic_DNA"/>
</dbReference>
<protein>
    <submittedName>
        <fullName evidence="5">GYF domain-containing protein</fullName>
    </submittedName>
</protein>
<comment type="caution">
    <text evidence="5">The sequence shown here is derived from an EMBL/GenBank/DDBJ whole genome shotgun (WGS) entry which is preliminary data.</text>
</comment>
<dbReference type="InterPro" id="IPR025640">
    <property type="entry name" value="GYF_2"/>
</dbReference>
<evidence type="ECO:0000256" key="1">
    <source>
        <dbReference type="SAM" id="MobiDB-lite"/>
    </source>
</evidence>
<evidence type="ECO:0000256" key="2">
    <source>
        <dbReference type="SAM" id="Phobius"/>
    </source>
</evidence>
<reference evidence="5" key="1">
    <citation type="submission" date="2022-10" db="EMBL/GenBank/DDBJ databases">
        <title>Hoeflea sp. G2-23, isolated from marine algae.</title>
        <authorList>
            <person name="Kristyanto S."/>
            <person name="Kim J.M."/>
            <person name="Jeon C.O."/>
        </authorList>
    </citation>
    <scope>NUCLEOTIDE SEQUENCE</scope>
    <source>
        <strain evidence="5">G2-23</strain>
    </source>
</reference>
<feature type="region of interest" description="Disordered" evidence="1">
    <location>
        <begin position="94"/>
        <end position="117"/>
    </location>
</feature>
<accession>A0ABT3ZB99</accession>
<feature type="domain" description="DUF4328" evidence="3">
    <location>
        <begin position="179"/>
        <end position="235"/>
    </location>
</feature>
<dbReference type="Pfam" id="PF14219">
    <property type="entry name" value="DUF4328"/>
    <property type="match status" value="1"/>
</dbReference>
<evidence type="ECO:0000313" key="5">
    <source>
        <dbReference type="EMBL" id="MCY0148923.1"/>
    </source>
</evidence>
<organism evidence="5 6">
    <name type="scientific">Hoeflea algicola</name>
    <dbReference type="NCBI Taxonomy" id="2983763"/>
    <lineage>
        <taxon>Bacteria</taxon>
        <taxon>Pseudomonadati</taxon>
        <taxon>Pseudomonadota</taxon>
        <taxon>Alphaproteobacteria</taxon>
        <taxon>Hyphomicrobiales</taxon>
        <taxon>Rhizobiaceae</taxon>
        <taxon>Hoeflea</taxon>
    </lineage>
</organism>
<keyword evidence="6" id="KW-1185">Reference proteome</keyword>
<keyword evidence="2" id="KW-0812">Transmembrane</keyword>
<gene>
    <name evidence="5" type="ORF">OEG84_14725</name>
</gene>
<evidence type="ECO:0000259" key="3">
    <source>
        <dbReference type="Pfam" id="PF14219"/>
    </source>
</evidence>
<proteinExistence type="predicted"/>
<evidence type="ECO:0000313" key="6">
    <source>
        <dbReference type="Proteomes" id="UP001073227"/>
    </source>
</evidence>
<sequence length="254" mass="28893">MGDLVAHWYYVQSGEKKGPFAPDQIKTLIQAGVIDGHTSVWSEVSGEWKPLNQTELQGLVSDKTSSPNIPANTAISKEQAESDEAALSKLFDAPRETSPHQSKPTVSPPPNHQKTYDHNHFYRNNTLSSALRFFVWINIIIASGEFYGIYKVKNDINQSYRKVLYFESSEWLSVIFTPILIGVVLFMMWKYRSTANLIRLRGGQSVTAAGAVYWYFVPIAWFWKPYQAMRNLLDGYDIGSHRVITHPLAMHHNV</sequence>
<feature type="region of interest" description="Disordered" evidence="1">
    <location>
        <begin position="61"/>
        <end position="81"/>
    </location>
</feature>
<dbReference type="Proteomes" id="UP001073227">
    <property type="component" value="Unassembled WGS sequence"/>
</dbReference>
<evidence type="ECO:0000259" key="4">
    <source>
        <dbReference type="Pfam" id="PF14237"/>
    </source>
</evidence>
<dbReference type="RefSeq" id="WP_267654453.1">
    <property type="nucleotide sequence ID" value="NZ_JAOVZR010000001.1"/>
</dbReference>
<feature type="transmembrane region" description="Helical" evidence="2">
    <location>
        <begin position="171"/>
        <end position="191"/>
    </location>
</feature>
<keyword evidence="2" id="KW-1133">Transmembrane helix</keyword>
<dbReference type="InterPro" id="IPR025565">
    <property type="entry name" value="DUF4328"/>
</dbReference>
<name>A0ABT3ZB99_9HYPH</name>
<feature type="domain" description="GYF" evidence="4">
    <location>
        <begin position="8"/>
        <end position="53"/>
    </location>
</feature>
<feature type="transmembrane region" description="Helical" evidence="2">
    <location>
        <begin position="133"/>
        <end position="150"/>
    </location>
</feature>
<feature type="compositionally biased region" description="Polar residues" evidence="1">
    <location>
        <begin position="61"/>
        <end position="76"/>
    </location>
</feature>
<keyword evidence="2" id="KW-0472">Membrane</keyword>
<dbReference type="Pfam" id="PF14237">
    <property type="entry name" value="GYF_2"/>
    <property type="match status" value="1"/>
</dbReference>
<feature type="transmembrane region" description="Helical" evidence="2">
    <location>
        <begin position="203"/>
        <end position="223"/>
    </location>
</feature>